<evidence type="ECO:0008006" key="4">
    <source>
        <dbReference type="Google" id="ProtNLM"/>
    </source>
</evidence>
<dbReference type="InterPro" id="IPR010344">
    <property type="entry name" value="YbjH"/>
</dbReference>
<comment type="caution">
    <text evidence="2">The sequence shown here is derived from an EMBL/GenBank/DDBJ whole genome shotgun (WGS) entry which is preliminary data.</text>
</comment>
<proteinExistence type="predicted"/>
<accession>A0A383XPN2</accession>
<organism evidence="2 3">
    <name type="scientific">Abyssibacter profundi</name>
    <dbReference type="NCBI Taxonomy" id="2182787"/>
    <lineage>
        <taxon>Bacteria</taxon>
        <taxon>Pseudomonadati</taxon>
        <taxon>Pseudomonadota</taxon>
        <taxon>Gammaproteobacteria</taxon>
        <taxon>Chromatiales</taxon>
        <taxon>Oceanococcaceae</taxon>
        <taxon>Abyssibacter</taxon>
    </lineage>
</organism>
<evidence type="ECO:0000313" key="2">
    <source>
        <dbReference type="EMBL" id="PWN54586.1"/>
    </source>
</evidence>
<sequence>MNTRRIMSWVGVAAGLAAIGGPVYANETNLPANSYGNVGLMQTPTARFTPAGSLRVGFASARPYDSTYFTATPYDWLEASFRYTKFRYSDSDGTFTRDGYLDKSFDFKLRLREETWFGPSLAVGVQDLGGTGLLSSEYLVANKRFGHLDISFGVAWGRQGARADLDSPLGGLSDRFEVRDNNQEEGVGDFELGRLFAGDAAFFGGVRWAPVGSPWSFMIEREGNDYQSEPFGNDLDVEYPVNFGVAYSKRLFGANFGWERGDQFVFGFRLALDLADPGPPKYLDPLPTPVAPPSAGLSYVALPTEGESVADARAQDIIAALERQNIPVIRLAFTEGDETLIAWVGDSPYRQLARRHGRVARVLAVMAPEATRYIEIAQVSHGLEQTRVRFVRDHVQLAAGGVEEPGYPLKWASFKTPALDPIAEDPAVHRELFDLDWTLTPKYRQSFGDPDDSYRAGLYLALGLTKWWTPHLSTSAVGELAVATNLDDIERESDSVLPRVRSDIAQYQREGADGLRQLEVNYIRPLTSELFVRGSAGIFEEMFGGVAAEVLYRPFAENWAVGANINRVKQRGFDQQFSFRDYEVTTGHVTLYHYFYPLAIESEVSVGRYLAGDIGGTVSMARVFDSGARIGVFATKTDVSSEEFGEGSFDKGFFFSIPLDLLLPKSTRLGVGASFRPLTRDGGQKVRDGRRLYDVTQDRDYLEIVRTRHDMFD</sequence>
<feature type="signal peptide" evidence="1">
    <location>
        <begin position="1"/>
        <end position="25"/>
    </location>
</feature>
<evidence type="ECO:0000256" key="1">
    <source>
        <dbReference type="SAM" id="SignalP"/>
    </source>
</evidence>
<reference evidence="2 3" key="1">
    <citation type="submission" date="2018-05" db="EMBL/GenBank/DDBJ databases">
        <title>Abyssibacter profundi OUC007T gen. nov., sp. nov, a marine bacterium isolated from seawater of the Mariana Trench.</title>
        <authorList>
            <person name="Zhou S."/>
        </authorList>
    </citation>
    <scope>NUCLEOTIDE SEQUENCE [LARGE SCALE GENOMIC DNA]</scope>
    <source>
        <strain evidence="2 3">OUC007</strain>
    </source>
</reference>
<feature type="chain" id="PRO_5017037757" description="YjbH domain-containing protein" evidence="1">
    <location>
        <begin position="26"/>
        <end position="713"/>
    </location>
</feature>
<evidence type="ECO:0000313" key="3">
    <source>
        <dbReference type="Proteomes" id="UP000251800"/>
    </source>
</evidence>
<keyword evidence="1" id="KW-0732">Signal</keyword>
<dbReference type="EMBL" id="QEQK01000022">
    <property type="protein sequence ID" value="PWN54586.1"/>
    <property type="molecule type" value="Genomic_DNA"/>
</dbReference>
<dbReference type="Proteomes" id="UP000251800">
    <property type="component" value="Unassembled WGS sequence"/>
</dbReference>
<protein>
    <recommendedName>
        <fullName evidence="4">YjbH domain-containing protein</fullName>
    </recommendedName>
</protein>
<dbReference type="Pfam" id="PF06082">
    <property type="entry name" value="YjbH"/>
    <property type="match status" value="1"/>
</dbReference>
<name>A0A383XPN2_9GAMM</name>
<keyword evidence="3" id="KW-1185">Reference proteome</keyword>
<dbReference type="OrthoDB" id="19542at2"/>
<dbReference type="AlphaFoldDB" id="A0A383XPN2"/>
<gene>
    <name evidence="2" type="ORF">DEH80_16630</name>
</gene>
<dbReference type="RefSeq" id="WP_109721653.1">
    <property type="nucleotide sequence ID" value="NZ_QEQK01000022.1"/>
</dbReference>